<evidence type="ECO:0000313" key="2">
    <source>
        <dbReference type="EMBL" id="GMN38319.1"/>
    </source>
</evidence>
<feature type="compositionally biased region" description="Basic and acidic residues" evidence="1">
    <location>
        <begin position="1"/>
        <end position="18"/>
    </location>
</feature>
<accession>A0AA88DGI9</accession>
<feature type="region of interest" description="Disordered" evidence="1">
    <location>
        <begin position="1"/>
        <end position="62"/>
    </location>
</feature>
<proteinExistence type="predicted"/>
<evidence type="ECO:0000256" key="1">
    <source>
        <dbReference type="SAM" id="MobiDB-lite"/>
    </source>
</evidence>
<evidence type="ECO:0000313" key="3">
    <source>
        <dbReference type="Proteomes" id="UP001187192"/>
    </source>
</evidence>
<protein>
    <submittedName>
        <fullName evidence="2">Uncharacterized protein</fullName>
    </submittedName>
</protein>
<gene>
    <name evidence="2" type="ORF">TIFTF001_007565</name>
</gene>
<reference evidence="2" key="1">
    <citation type="submission" date="2023-07" db="EMBL/GenBank/DDBJ databases">
        <title>draft genome sequence of fig (Ficus carica).</title>
        <authorList>
            <person name="Takahashi T."/>
            <person name="Nishimura K."/>
        </authorList>
    </citation>
    <scope>NUCLEOTIDE SEQUENCE</scope>
</reference>
<dbReference type="Proteomes" id="UP001187192">
    <property type="component" value="Unassembled WGS sequence"/>
</dbReference>
<sequence>MESTNERERALEFLERPPHSRMQSRWKSIPKGEQHQQQQRKVKKAQQQPSVDGSDQERGPDVWLGLFAVDDDDDDKGGPGISILVYGDNRVLGLFVADDCEVPLSLWVSTC</sequence>
<dbReference type="AlphaFoldDB" id="A0AA88DGI9"/>
<keyword evidence="3" id="KW-1185">Reference proteome</keyword>
<organism evidence="2 3">
    <name type="scientific">Ficus carica</name>
    <name type="common">Common fig</name>
    <dbReference type="NCBI Taxonomy" id="3494"/>
    <lineage>
        <taxon>Eukaryota</taxon>
        <taxon>Viridiplantae</taxon>
        <taxon>Streptophyta</taxon>
        <taxon>Embryophyta</taxon>
        <taxon>Tracheophyta</taxon>
        <taxon>Spermatophyta</taxon>
        <taxon>Magnoliopsida</taxon>
        <taxon>eudicotyledons</taxon>
        <taxon>Gunneridae</taxon>
        <taxon>Pentapetalae</taxon>
        <taxon>rosids</taxon>
        <taxon>fabids</taxon>
        <taxon>Rosales</taxon>
        <taxon>Moraceae</taxon>
        <taxon>Ficeae</taxon>
        <taxon>Ficus</taxon>
    </lineage>
</organism>
<comment type="caution">
    <text evidence="2">The sequence shown here is derived from an EMBL/GenBank/DDBJ whole genome shotgun (WGS) entry which is preliminary data.</text>
</comment>
<name>A0AA88DGI9_FICCA</name>
<dbReference type="EMBL" id="BTGU01000008">
    <property type="protein sequence ID" value="GMN38319.1"/>
    <property type="molecule type" value="Genomic_DNA"/>
</dbReference>